<protein>
    <recommendedName>
        <fullName evidence="5">Type VII secretion protein EssB</fullName>
    </recommendedName>
</protein>
<evidence type="ECO:0000313" key="4">
    <source>
        <dbReference type="Proteomes" id="UP001518925"/>
    </source>
</evidence>
<dbReference type="RefSeq" id="WP_204204075.1">
    <property type="nucleotide sequence ID" value="NZ_JAFELM010000034.1"/>
</dbReference>
<evidence type="ECO:0008006" key="5">
    <source>
        <dbReference type="Google" id="ProtNLM"/>
    </source>
</evidence>
<feature type="compositionally biased region" description="Basic and acidic residues" evidence="1">
    <location>
        <begin position="76"/>
        <end position="85"/>
    </location>
</feature>
<accession>A0ABS2DJQ6</accession>
<feature type="region of interest" description="Disordered" evidence="1">
    <location>
        <begin position="70"/>
        <end position="95"/>
    </location>
</feature>
<keyword evidence="2" id="KW-1133">Transmembrane helix</keyword>
<evidence type="ECO:0000256" key="1">
    <source>
        <dbReference type="SAM" id="MobiDB-lite"/>
    </source>
</evidence>
<keyword evidence="2" id="KW-0472">Membrane</keyword>
<comment type="caution">
    <text evidence="3">The sequence shown here is derived from an EMBL/GenBank/DDBJ whole genome shotgun (WGS) entry which is preliminary data.</text>
</comment>
<feature type="transmembrane region" description="Helical" evidence="2">
    <location>
        <begin position="42"/>
        <end position="64"/>
    </location>
</feature>
<proteinExistence type="predicted"/>
<evidence type="ECO:0000313" key="3">
    <source>
        <dbReference type="EMBL" id="MBM6618730.1"/>
    </source>
</evidence>
<keyword evidence="2" id="KW-0812">Transmembrane</keyword>
<organism evidence="3 4">
    <name type="scientific">Bacillus suaedaesalsae</name>
    <dbReference type="NCBI Taxonomy" id="2810349"/>
    <lineage>
        <taxon>Bacteria</taxon>
        <taxon>Bacillati</taxon>
        <taxon>Bacillota</taxon>
        <taxon>Bacilli</taxon>
        <taxon>Bacillales</taxon>
        <taxon>Bacillaceae</taxon>
        <taxon>Bacillus</taxon>
    </lineage>
</organism>
<evidence type="ECO:0000256" key="2">
    <source>
        <dbReference type="SAM" id="Phobius"/>
    </source>
</evidence>
<gene>
    <name evidence="3" type="ORF">JR050_13750</name>
</gene>
<keyword evidence="4" id="KW-1185">Reference proteome</keyword>
<name>A0ABS2DJQ6_9BACI</name>
<reference evidence="3 4" key="1">
    <citation type="submission" date="2021-02" db="EMBL/GenBank/DDBJ databases">
        <title>Bacillus sp. RD4P76, an endophyte from a halophyte.</title>
        <authorList>
            <person name="Sun J.-Q."/>
        </authorList>
    </citation>
    <scope>NUCLEOTIDE SEQUENCE [LARGE SCALE GENOMIC DNA]</scope>
    <source>
        <strain evidence="3 4">RD4P76</strain>
    </source>
</reference>
<dbReference type="EMBL" id="JAFELM010000034">
    <property type="protein sequence ID" value="MBM6618730.1"/>
    <property type="molecule type" value="Genomic_DNA"/>
</dbReference>
<dbReference type="Proteomes" id="UP001518925">
    <property type="component" value="Unassembled WGS sequence"/>
</dbReference>
<sequence length="404" mass="47028">MDKLEQRLNQLKNSYEEIPTASNPAKIMEQIKKTKQKQKKKWVTQLPYVASFIGVLIIGSLLAVQMLSSQGTNQGDGEKKPEEKPPVTNEQKVTKEQIAEKQKILVAYYDELLSTSYEHPIVEIKNLEELPYIRETKEFIEEVGEPEYKKYKNEKDLEQSYEEYMAFVKDRFEMPKTDLGQLETSNKEDLSSDVMDIMRKQEELKVHFQKELTAFAISGEILKISQDFFEQKEKLLSVSGIENQELKEFAQYLKDNGYTLIDIEGQHEVEINFQSILDLYGGKIDQDVKDFININSSRLAIDGGLSKNWDIIAEKIIILEESRKNYKGSSKVLMDNLFNEYFNFYFNGNVSKPAFLNDGYLDPELKESYQKFLNEKDPDTEAYKKVENYYNSLKEAEFHKSAIE</sequence>